<dbReference type="Pfam" id="PF20681">
    <property type="entry name" value="DUF6818"/>
    <property type="match status" value="1"/>
</dbReference>
<feature type="region of interest" description="Disordered" evidence="1">
    <location>
        <begin position="1"/>
        <end position="47"/>
    </location>
</feature>
<dbReference type="PANTHER" id="PTHR34409">
    <property type="entry name" value="SET DOMAIN-CONTAINING PROTEIN"/>
    <property type="match status" value="1"/>
</dbReference>
<evidence type="ECO:0000256" key="1">
    <source>
        <dbReference type="SAM" id="MobiDB-lite"/>
    </source>
</evidence>
<name>A0A2P4WX89_9STRA</name>
<proteinExistence type="predicted"/>
<protein>
    <recommendedName>
        <fullName evidence="2">DUF6818 domain-containing protein</fullName>
    </recommendedName>
</protein>
<dbReference type="OrthoDB" id="123120at2759"/>
<keyword evidence="4" id="KW-1185">Reference proteome</keyword>
<sequence length="234" mass="26099">MRERVADKYNPKRARDAPERDAESLRREFRNLYKKPKPSGKGEVPARLRPVVWAMEIQMKIEAISGAHTSHDGQDAGEDDESLLAIVNETIGDNSREWTGSPRAVQTRESPNEDDDGTDSVARPNEEGSDSSTGQNFDELVSDDDSISRRMSLGTTRERDDAISQYAQRSEPSTPNTQRHGPIMTDGGPIDANLAEHCSFSDDPERSQLQVDPLFNVIQVELPQISENYSQTIT</sequence>
<accession>A0A2P4WX89</accession>
<dbReference type="PANTHER" id="PTHR34409:SF1">
    <property type="entry name" value="MYB-LIKE DOMAIN-CONTAINING PROTEIN"/>
    <property type="match status" value="1"/>
</dbReference>
<gene>
    <name evidence="3" type="ORF">PHPALM_37517</name>
</gene>
<feature type="compositionally biased region" description="Basic and acidic residues" evidence="1">
    <location>
        <begin position="1"/>
        <end position="31"/>
    </location>
</feature>
<feature type="domain" description="DUF6818" evidence="2">
    <location>
        <begin position="1"/>
        <end position="79"/>
    </location>
</feature>
<dbReference type="EMBL" id="NCKW01020449">
    <property type="protein sequence ID" value="POM57912.1"/>
    <property type="molecule type" value="Genomic_DNA"/>
</dbReference>
<evidence type="ECO:0000259" key="2">
    <source>
        <dbReference type="Pfam" id="PF20681"/>
    </source>
</evidence>
<dbReference type="AlphaFoldDB" id="A0A2P4WX89"/>
<organism evidence="3 4">
    <name type="scientific">Phytophthora palmivora</name>
    <dbReference type="NCBI Taxonomy" id="4796"/>
    <lineage>
        <taxon>Eukaryota</taxon>
        <taxon>Sar</taxon>
        <taxon>Stramenopiles</taxon>
        <taxon>Oomycota</taxon>
        <taxon>Peronosporomycetes</taxon>
        <taxon>Peronosporales</taxon>
        <taxon>Peronosporaceae</taxon>
        <taxon>Phytophthora</taxon>
    </lineage>
</organism>
<dbReference type="Proteomes" id="UP000237271">
    <property type="component" value="Unassembled WGS sequence"/>
</dbReference>
<dbReference type="InterPro" id="IPR049203">
    <property type="entry name" value="DUF6818"/>
</dbReference>
<evidence type="ECO:0000313" key="3">
    <source>
        <dbReference type="EMBL" id="POM57912.1"/>
    </source>
</evidence>
<evidence type="ECO:0000313" key="4">
    <source>
        <dbReference type="Proteomes" id="UP000237271"/>
    </source>
</evidence>
<comment type="caution">
    <text evidence="3">The sequence shown here is derived from an EMBL/GenBank/DDBJ whole genome shotgun (WGS) entry which is preliminary data.</text>
</comment>
<feature type="compositionally biased region" description="Polar residues" evidence="1">
    <location>
        <begin position="165"/>
        <end position="179"/>
    </location>
</feature>
<feature type="region of interest" description="Disordered" evidence="1">
    <location>
        <begin position="65"/>
        <end position="206"/>
    </location>
</feature>
<reference evidence="3 4" key="1">
    <citation type="journal article" date="2017" name="Genome Biol. Evol.">
        <title>Phytophthora megakarya and P. palmivora, closely related causal agents of cacao black pod rot, underwent increases in genome sizes and gene numbers by different mechanisms.</title>
        <authorList>
            <person name="Ali S.S."/>
            <person name="Shao J."/>
            <person name="Lary D.J."/>
            <person name="Kronmiller B."/>
            <person name="Shen D."/>
            <person name="Strem M.D."/>
            <person name="Amoako-Attah I."/>
            <person name="Akrofi A.Y."/>
            <person name="Begoude B.A."/>
            <person name="Ten Hoopen G.M."/>
            <person name="Coulibaly K."/>
            <person name="Kebe B.I."/>
            <person name="Melnick R.L."/>
            <person name="Guiltinan M.J."/>
            <person name="Tyler B.M."/>
            <person name="Meinhardt L.W."/>
            <person name="Bailey B.A."/>
        </authorList>
    </citation>
    <scope>NUCLEOTIDE SEQUENCE [LARGE SCALE GENOMIC DNA]</scope>
    <source>
        <strain evidence="4">sbr112.9</strain>
    </source>
</reference>